<keyword evidence="1" id="KW-1133">Transmembrane helix</keyword>
<reference evidence="4 5" key="1">
    <citation type="submission" date="2019-03" db="EMBL/GenBank/DDBJ databases">
        <title>San Antonio Military Medical Center submission to MRSN (WRAIR), pending publication.</title>
        <authorList>
            <person name="Blyth D.M."/>
            <person name="Mccarthy S.L."/>
            <person name="Schall S.E."/>
            <person name="Stam J.A."/>
            <person name="Ong A.C."/>
            <person name="Mcgann P.T."/>
        </authorList>
    </citation>
    <scope>NUCLEOTIDE SEQUENCE [LARGE SCALE GENOMIC DNA]</scope>
    <source>
        <strain evidence="4 5">MRSN571793</strain>
    </source>
</reference>
<dbReference type="Gene3D" id="1.25.40.10">
    <property type="entry name" value="Tetratricopeptide repeat domain"/>
    <property type="match status" value="2"/>
</dbReference>
<evidence type="ECO:0000256" key="1">
    <source>
        <dbReference type="SAM" id="Phobius"/>
    </source>
</evidence>
<dbReference type="Proteomes" id="UP000297861">
    <property type="component" value="Unassembled WGS sequence"/>
</dbReference>
<keyword evidence="1" id="KW-0472">Membrane</keyword>
<keyword evidence="2" id="KW-0732">Signal</keyword>
<evidence type="ECO:0000256" key="2">
    <source>
        <dbReference type="SAM" id="SignalP"/>
    </source>
</evidence>
<comment type="caution">
    <text evidence="4">The sequence shown here is derived from an EMBL/GenBank/DDBJ whole genome shotgun (WGS) entry which is preliminary data.</text>
</comment>
<accession>A0A4Y8LC11</accession>
<proteinExistence type="predicted"/>
<keyword evidence="5" id="KW-1185">Reference proteome</keyword>
<dbReference type="InterPro" id="IPR011990">
    <property type="entry name" value="TPR-like_helical_dom_sf"/>
</dbReference>
<protein>
    <recommendedName>
        <fullName evidence="3">DUF6377 domain-containing protein</fullName>
    </recommendedName>
</protein>
<dbReference type="AlphaFoldDB" id="A0A4Y8LC11"/>
<evidence type="ECO:0000259" key="3">
    <source>
        <dbReference type="Pfam" id="PF19904"/>
    </source>
</evidence>
<dbReference type="RefSeq" id="WP_134435391.1">
    <property type="nucleotide sequence ID" value="NZ_SOML01000001.1"/>
</dbReference>
<dbReference type="SUPFAM" id="SSF48452">
    <property type="entry name" value="TPR-like"/>
    <property type="match status" value="2"/>
</dbReference>
<feature type="chain" id="PRO_5021423495" description="DUF6377 domain-containing protein" evidence="2">
    <location>
        <begin position="22"/>
        <end position="534"/>
    </location>
</feature>
<evidence type="ECO:0000313" key="4">
    <source>
        <dbReference type="EMBL" id="TFD98992.1"/>
    </source>
</evidence>
<feature type="domain" description="DUF6377" evidence="3">
    <location>
        <begin position="254"/>
        <end position="493"/>
    </location>
</feature>
<dbReference type="Pfam" id="PF19904">
    <property type="entry name" value="DUF6377"/>
    <property type="match status" value="1"/>
</dbReference>
<feature type="signal peptide" evidence="2">
    <location>
        <begin position="1"/>
        <end position="21"/>
    </location>
</feature>
<gene>
    <name evidence="4" type="ORF">E2605_02575</name>
</gene>
<evidence type="ECO:0000313" key="5">
    <source>
        <dbReference type="Proteomes" id="UP000297861"/>
    </source>
</evidence>
<organism evidence="4 5">
    <name type="scientific">Dysgonomonas capnocytophagoides</name>
    <dbReference type="NCBI Taxonomy" id="45254"/>
    <lineage>
        <taxon>Bacteria</taxon>
        <taxon>Pseudomonadati</taxon>
        <taxon>Bacteroidota</taxon>
        <taxon>Bacteroidia</taxon>
        <taxon>Bacteroidales</taxon>
        <taxon>Dysgonomonadaceae</taxon>
        <taxon>Dysgonomonas</taxon>
    </lineage>
</organism>
<dbReference type="STRING" id="1121485.GCA_000426485_00193"/>
<name>A0A4Y8LC11_9BACT</name>
<dbReference type="EMBL" id="SOML01000001">
    <property type="protein sequence ID" value="TFD98992.1"/>
    <property type="molecule type" value="Genomic_DNA"/>
</dbReference>
<dbReference type="InterPro" id="IPR045957">
    <property type="entry name" value="DUF6377"/>
</dbReference>
<dbReference type="OrthoDB" id="1044679at2"/>
<feature type="transmembrane region" description="Helical" evidence="1">
    <location>
        <begin position="325"/>
        <end position="348"/>
    </location>
</feature>
<keyword evidence="1" id="KW-0812">Transmembrane</keyword>
<sequence>MKRLFLILFSLFTLANLEISAQINSVLKELDEYIDKKDYYIELKEKKISVLKQGLLTKTGNLEKLSYYNSLFNEYKSYKYDSAYVYAHKCLEIATAMNNPSRIIEANEHIAFCYLSSGLFKEAFDIMSSVNLDKGSESVHKDYYTLLSRLYYDMADYNNAEPFRSEYVQKGNMYSDSTIKYLSNDSLALWSVLALKKMKQNQMDEAISIFKTLSESTIDDHTYAIAASSLAFIYEGQGNQDEAIHYMALASIGDIKAATKETVALRNLATLLYKKGDIHRAYKYIRLAMEDANFYNARHRKIGISSILPIIEKDRFEQVEKQRNILIGSVVIISMLFLLLLSATLVIYKQMKKLKEARHTIQEQNKSLLSTNAQLLEAIEIKDEYIVQSLYGNSEYIDRLEKLYKLVNRKIIARQYDDLKDSLKESDLRKERENMYSSFDNTFLKLFPHFVDEYNMLFNPQDRIEIDVNKGLTPEIRIFALIRLGIHENERIAKFLNYSVHTINTYKTKVKNKSTVPNELFEQRIMEIKTIRSN</sequence>